<protein>
    <recommendedName>
        <fullName evidence="1">Lcl C-terminal domain-containing protein</fullName>
    </recommendedName>
</protein>
<dbReference type="OrthoDB" id="5622008at2"/>
<gene>
    <name evidence="2" type="ORF">CEK71_17865</name>
</gene>
<dbReference type="Pfam" id="PF07603">
    <property type="entry name" value="Lcl_C"/>
    <property type="match status" value="1"/>
</dbReference>
<accession>A0A1Z4C2P1</accession>
<keyword evidence="3" id="KW-1185">Reference proteome</keyword>
<proteinExistence type="predicted"/>
<dbReference type="AlphaFoldDB" id="A0A1Z4C2P1"/>
<evidence type="ECO:0000313" key="3">
    <source>
        <dbReference type="Proteomes" id="UP000197019"/>
    </source>
</evidence>
<dbReference type="InterPro" id="IPR011460">
    <property type="entry name" value="Lcl_C"/>
</dbReference>
<evidence type="ECO:0000313" key="2">
    <source>
        <dbReference type="EMBL" id="ASF47781.1"/>
    </source>
</evidence>
<dbReference type="EMBL" id="CP022129">
    <property type="protein sequence ID" value="ASF47781.1"/>
    <property type="molecule type" value="Genomic_DNA"/>
</dbReference>
<organism evidence="2 3">
    <name type="scientific">Methylovulum psychrotolerans</name>
    <dbReference type="NCBI Taxonomy" id="1704499"/>
    <lineage>
        <taxon>Bacteria</taxon>
        <taxon>Pseudomonadati</taxon>
        <taxon>Pseudomonadota</taxon>
        <taxon>Gammaproteobacteria</taxon>
        <taxon>Methylococcales</taxon>
        <taxon>Methylococcaceae</taxon>
        <taxon>Methylovulum</taxon>
    </lineage>
</organism>
<evidence type="ECO:0000259" key="1">
    <source>
        <dbReference type="Pfam" id="PF07603"/>
    </source>
</evidence>
<feature type="domain" description="Lcl C-terminal" evidence="1">
    <location>
        <begin position="225"/>
        <end position="375"/>
    </location>
</feature>
<dbReference type="Proteomes" id="UP000197019">
    <property type="component" value="Chromosome"/>
</dbReference>
<dbReference type="RefSeq" id="WP_088620651.1">
    <property type="nucleotide sequence ID" value="NZ_CP022129.1"/>
</dbReference>
<reference evidence="2 3" key="1">
    <citation type="submission" date="2017-06" db="EMBL/GenBank/DDBJ databases">
        <title>Genome Sequencing of the methanotroph Methylovulum psychrotolerants str. HV10-M2 isolated from a high-altitude environment.</title>
        <authorList>
            <person name="Mateos-Rivera A."/>
        </authorList>
    </citation>
    <scope>NUCLEOTIDE SEQUENCE [LARGE SCALE GENOMIC DNA]</scope>
    <source>
        <strain evidence="2 3">HV10_M2</strain>
    </source>
</reference>
<name>A0A1Z4C2P1_9GAMM</name>
<dbReference type="KEGG" id="mpsy:CEK71_17865"/>
<sequence>MTQTPTQTDGGFMPATKISPSLLTLLLPLLLVAQPVHAIMESKLETVTCDAVKGWAWNSASPSTRVKVDIYDVTATKTTLLATVTAQTLRNDLLAAGKGDGKYGFTYVLPPSVRNALTHKISARYKGTVFELTGSPITTTLPCYGKLNDTGWQKCSTNTGNGLACPLTDYPRQDADYGRDKAASSGQLLKVGAGSAGFDYTKIANDGTALAPTVALGSGAKAWACTQDNLTGLLWEVKTTDGGLRDADNTHSWYNPNAATNGGFVGIQDNGSCTGGIACDTLSYVQAVNASKLCGKSDWRLPRVEELISLSDYTRAPAINPVYFPNTPPYWYVSSTIGPVDSGKARKGLWGIYPTSGFVADDLADLDGKKIRLVRGN</sequence>